<dbReference type="GeneID" id="19110437"/>
<dbReference type="eggNOG" id="ENOG502T6DW">
    <property type="taxonomic scope" value="Eukaryota"/>
</dbReference>
<dbReference type="Proteomes" id="UP000011761">
    <property type="component" value="Unassembled WGS sequence"/>
</dbReference>
<gene>
    <name evidence="2" type="ORF">BAUCODRAFT_26468</name>
</gene>
<feature type="compositionally biased region" description="Polar residues" evidence="1">
    <location>
        <begin position="107"/>
        <end position="122"/>
    </location>
</feature>
<feature type="region of interest" description="Disordered" evidence="1">
    <location>
        <begin position="61"/>
        <end position="146"/>
    </location>
</feature>
<feature type="compositionally biased region" description="Low complexity" evidence="1">
    <location>
        <begin position="67"/>
        <end position="80"/>
    </location>
</feature>
<sequence>MTVRRTIIGRALSTWRDSENTTQYLYLSQTHHNHPFIPYTLPPIQLSIPYSTFIYLTMPSSKTPGGQAASAKFQKQQAQKEGLGADNAPGHTTGVADTPGKAAVASDSGSTNVGVEAGTNQPGEKGITGKPVDSALSQGGGANMSQ</sequence>
<dbReference type="EMBL" id="KB445560">
    <property type="protein sequence ID" value="EMC93120.1"/>
    <property type="molecule type" value="Genomic_DNA"/>
</dbReference>
<dbReference type="KEGG" id="bcom:BAUCODRAFT_26468"/>
<dbReference type="HOGENOM" id="CLU_1777082_0_0_1"/>
<reference evidence="2 3" key="1">
    <citation type="journal article" date="2012" name="PLoS Pathog.">
        <title>Diverse lifestyles and strategies of plant pathogenesis encoded in the genomes of eighteen Dothideomycetes fungi.</title>
        <authorList>
            <person name="Ohm R.A."/>
            <person name="Feau N."/>
            <person name="Henrissat B."/>
            <person name="Schoch C.L."/>
            <person name="Horwitz B.A."/>
            <person name="Barry K.W."/>
            <person name="Condon B.J."/>
            <person name="Copeland A.C."/>
            <person name="Dhillon B."/>
            <person name="Glaser F."/>
            <person name="Hesse C.N."/>
            <person name="Kosti I."/>
            <person name="LaButti K."/>
            <person name="Lindquist E.A."/>
            <person name="Lucas S."/>
            <person name="Salamov A.A."/>
            <person name="Bradshaw R.E."/>
            <person name="Ciuffetti L."/>
            <person name="Hamelin R.C."/>
            <person name="Kema G.H.J."/>
            <person name="Lawrence C."/>
            <person name="Scott J.A."/>
            <person name="Spatafora J.W."/>
            <person name="Turgeon B.G."/>
            <person name="de Wit P.J.G.M."/>
            <person name="Zhong S."/>
            <person name="Goodwin S.B."/>
            <person name="Grigoriev I.V."/>
        </authorList>
    </citation>
    <scope>NUCLEOTIDE SEQUENCE [LARGE SCALE GENOMIC DNA]</scope>
    <source>
        <strain evidence="2 3">UAMH 10762</strain>
    </source>
</reference>
<dbReference type="OrthoDB" id="4753113at2759"/>
<accession>M2N355</accession>
<name>M2N355_BAUPA</name>
<organism evidence="2 3">
    <name type="scientific">Baudoinia panamericana (strain UAMH 10762)</name>
    <name type="common">Angels' share fungus</name>
    <name type="synonym">Baudoinia compniacensis (strain UAMH 10762)</name>
    <dbReference type="NCBI Taxonomy" id="717646"/>
    <lineage>
        <taxon>Eukaryota</taxon>
        <taxon>Fungi</taxon>
        <taxon>Dikarya</taxon>
        <taxon>Ascomycota</taxon>
        <taxon>Pezizomycotina</taxon>
        <taxon>Dothideomycetes</taxon>
        <taxon>Dothideomycetidae</taxon>
        <taxon>Mycosphaerellales</taxon>
        <taxon>Teratosphaeriaceae</taxon>
        <taxon>Baudoinia</taxon>
    </lineage>
</organism>
<evidence type="ECO:0000313" key="3">
    <source>
        <dbReference type="Proteomes" id="UP000011761"/>
    </source>
</evidence>
<keyword evidence="3" id="KW-1185">Reference proteome</keyword>
<proteinExistence type="predicted"/>
<dbReference type="AlphaFoldDB" id="M2N355"/>
<evidence type="ECO:0000313" key="2">
    <source>
        <dbReference type="EMBL" id="EMC93120.1"/>
    </source>
</evidence>
<protein>
    <submittedName>
        <fullName evidence="2">Uncharacterized protein</fullName>
    </submittedName>
</protein>
<evidence type="ECO:0000256" key="1">
    <source>
        <dbReference type="SAM" id="MobiDB-lite"/>
    </source>
</evidence>
<dbReference type="RefSeq" id="XP_007679133.1">
    <property type="nucleotide sequence ID" value="XM_007680943.1"/>
</dbReference>